<keyword evidence="4 7" id="KW-0812">Transmembrane</keyword>
<feature type="transmembrane region" description="Helical" evidence="7">
    <location>
        <begin position="219"/>
        <end position="240"/>
    </location>
</feature>
<feature type="transmembrane region" description="Helical" evidence="7">
    <location>
        <begin position="86"/>
        <end position="109"/>
    </location>
</feature>
<dbReference type="SUPFAM" id="SSF161098">
    <property type="entry name" value="MetI-like"/>
    <property type="match status" value="1"/>
</dbReference>
<keyword evidence="6 7" id="KW-0472">Membrane</keyword>
<evidence type="ECO:0000256" key="1">
    <source>
        <dbReference type="ARBA" id="ARBA00004651"/>
    </source>
</evidence>
<name>A0A6B8RXQ5_9BACL</name>
<reference evidence="10" key="1">
    <citation type="submission" date="2018-11" db="EMBL/GenBank/DDBJ databases">
        <title>Complete genome sequence of Paenibacillus sp. ML311-T8.</title>
        <authorList>
            <person name="Nam Y.-D."/>
            <person name="Kang J."/>
            <person name="Chung W.-H."/>
            <person name="Park Y.S."/>
        </authorList>
    </citation>
    <scope>NUCLEOTIDE SEQUENCE [LARGE SCALE GENOMIC DNA]</scope>
    <source>
        <strain evidence="10">ML311-T8</strain>
    </source>
</reference>
<dbReference type="KEGG" id="ppsc:EHS13_29860"/>
<dbReference type="EMBL" id="CP034235">
    <property type="protein sequence ID" value="QGR00310.1"/>
    <property type="molecule type" value="Genomic_DNA"/>
</dbReference>
<feature type="transmembrane region" description="Helical" evidence="7">
    <location>
        <begin position="50"/>
        <end position="74"/>
    </location>
</feature>
<dbReference type="InterPro" id="IPR000515">
    <property type="entry name" value="MetI-like"/>
</dbReference>
<protein>
    <submittedName>
        <fullName evidence="9">Carbohydrate ABC transporter permease</fullName>
    </submittedName>
</protein>
<evidence type="ECO:0000256" key="7">
    <source>
        <dbReference type="RuleBase" id="RU363032"/>
    </source>
</evidence>
<keyword evidence="5 7" id="KW-1133">Transmembrane helix</keyword>
<keyword evidence="10" id="KW-1185">Reference proteome</keyword>
<dbReference type="OrthoDB" id="9771544at2"/>
<dbReference type="Pfam" id="PF00528">
    <property type="entry name" value="BPD_transp_1"/>
    <property type="match status" value="1"/>
</dbReference>
<evidence type="ECO:0000256" key="5">
    <source>
        <dbReference type="ARBA" id="ARBA00022989"/>
    </source>
</evidence>
<dbReference type="Gene3D" id="1.10.3720.10">
    <property type="entry name" value="MetI-like"/>
    <property type="match status" value="1"/>
</dbReference>
<dbReference type="PROSITE" id="PS50928">
    <property type="entry name" value="ABC_TM1"/>
    <property type="match status" value="1"/>
</dbReference>
<dbReference type="PANTHER" id="PTHR43744:SF12">
    <property type="entry name" value="ABC TRANSPORTER PERMEASE PROTEIN MG189-RELATED"/>
    <property type="match status" value="1"/>
</dbReference>
<accession>A0A6B8RXQ5</accession>
<dbReference type="AlphaFoldDB" id="A0A6B8RXQ5"/>
<feature type="transmembrane region" description="Helical" evidence="7">
    <location>
        <begin position="164"/>
        <end position="186"/>
    </location>
</feature>
<comment type="subcellular location">
    <subcellularLocation>
        <location evidence="1 7">Cell membrane</location>
        <topology evidence="1 7">Multi-pass membrane protein</topology>
    </subcellularLocation>
</comment>
<organism evidence="9 10">
    <name type="scientific">Paenibacillus psychroresistens</name>
    <dbReference type="NCBI Taxonomy" id="1778678"/>
    <lineage>
        <taxon>Bacteria</taxon>
        <taxon>Bacillati</taxon>
        <taxon>Bacillota</taxon>
        <taxon>Bacilli</taxon>
        <taxon>Bacillales</taxon>
        <taxon>Paenibacillaceae</taxon>
        <taxon>Paenibacillus</taxon>
    </lineage>
</organism>
<evidence type="ECO:0000313" key="10">
    <source>
        <dbReference type="Proteomes" id="UP000426246"/>
    </source>
</evidence>
<dbReference type="PANTHER" id="PTHR43744">
    <property type="entry name" value="ABC TRANSPORTER PERMEASE PROTEIN MG189-RELATED-RELATED"/>
    <property type="match status" value="1"/>
</dbReference>
<gene>
    <name evidence="9" type="ORF">EHS13_29860</name>
</gene>
<dbReference type="GO" id="GO:0005886">
    <property type="term" value="C:plasma membrane"/>
    <property type="evidence" value="ECO:0007669"/>
    <property type="project" value="UniProtKB-SubCell"/>
</dbReference>
<dbReference type="GO" id="GO:0055085">
    <property type="term" value="P:transmembrane transport"/>
    <property type="evidence" value="ECO:0007669"/>
    <property type="project" value="InterPro"/>
</dbReference>
<evidence type="ECO:0000256" key="2">
    <source>
        <dbReference type="ARBA" id="ARBA00022448"/>
    </source>
</evidence>
<dbReference type="Proteomes" id="UP000426246">
    <property type="component" value="Chromosome"/>
</dbReference>
<sequence length="254" mass="28972">MLIPFLWMILYIFKTVTETTQIPFKFLPAHWNNWHHNVSNAWNKLHIGRLYYNTIISAFFRTVGPLVLSTMAAYAFARIKFPAKNFLFMIVISVMLVPNTVFYTAQYFMLNKMHLVNTITGLFITGLVSPFATFLLRQFFLSLPLELEEAAVLDGCSHYQILRLVMLPLVTPALAAVTIIHMLWAWNDFTWPFIINSSADKLTLAAGLQNLVGQFQSDYPTLMAGALMTVIPMILVFVVFQKRFIEGVAFTGSK</sequence>
<feature type="domain" description="ABC transmembrane type-1" evidence="8">
    <location>
        <begin position="51"/>
        <end position="240"/>
    </location>
</feature>
<evidence type="ECO:0000259" key="8">
    <source>
        <dbReference type="PROSITE" id="PS50928"/>
    </source>
</evidence>
<evidence type="ECO:0000256" key="6">
    <source>
        <dbReference type="ARBA" id="ARBA00023136"/>
    </source>
</evidence>
<evidence type="ECO:0000313" key="9">
    <source>
        <dbReference type="EMBL" id="QGR00310.1"/>
    </source>
</evidence>
<dbReference type="InterPro" id="IPR035906">
    <property type="entry name" value="MetI-like_sf"/>
</dbReference>
<dbReference type="CDD" id="cd06261">
    <property type="entry name" value="TM_PBP2"/>
    <property type="match status" value="1"/>
</dbReference>
<evidence type="ECO:0000256" key="3">
    <source>
        <dbReference type="ARBA" id="ARBA00022475"/>
    </source>
</evidence>
<feature type="transmembrane region" description="Helical" evidence="7">
    <location>
        <begin position="115"/>
        <end position="136"/>
    </location>
</feature>
<evidence type="ECO:0000256" key="4">
    <source>
        <dbReference type="ARBA" id="ARBA00022692"/>
    </source>
</evidence>
<keyword evidence="2 7" id="KW-0813">Transport</keyword>
<keyword evidence="3" id="KW-1003">Cell membrane</keyword>
<proteinExistence type="inferred from homology"/>
<comment type="similarity">
    <text evidence="7">Belongs to the binding-protein-dependent transport system permease family.</text>
</comment>